<evidence type="ECO:0000259" key="3">
    <source>
        <dbReference type="PROSITE" id="PS52009"/>
    </source>
</evidence>
<name>A0A3P6TDD6_DIBLA</name>
<keyword evidence="1" id="KW-0378">Hydrolase</keyword>
<reference evidence="4 5" key="1">
    <citation type="submission" date="2018-11" db="EMBL/GenBank/DDBJ databases">
        <authorList>
            <consortium name="Pathogen Informatics"/>
        </authorList>
    </citation>
    <scope>NUCLEOTIDE SEQUENCE [LARGE SCALE GENOMIC DNA]</scope>
</reference>
<gene>
    <name evidence="4" type="ORF">DILT_LOCUS3836</name>
</gene>
<dbReference type="SUPFAM" id="SSF51445">
    <property type="entry name" value="(Trans)glycosidases"/>
    <property type="match status" value="1"/>
</dbReference>
<dbReference type="GO" id="GO:0009100">
    <property type="term" value="P:glycoprotein metabolic process"/>
    <property type="evidence" value="ECO:0007669"/>
    <property type="project" value="TreeGrafter"/>
</dbReference>
<dbReference type="PANTHER" id="PTHR13170:SF16">
    <property type="entry name" value="PROTEIN O-GLCNACASE"/>
    <property type="match status" value="1"/>
</dbReference>
<sequence length="89" mass="9838">MGARGRIRNGGSFFAEKEEESMRSLIAAAEEHNILFIFALSPGSDVVYSQEEDVNFLKSKLQQVGSFTISLSVCLPFLIAKLRGLKCHC</sequence>
<organism evidence="4 5">
    <name type="scientific">Dibothriocephalus latus</name>
    <name type="common">Fish tapeworm</name>
    <name type="synonym">Diphyllobothrium latum</name>
    <dbReference type="NCBI Taxonomy" id="60516"/>
    <lineage>
        <taxon>Eukaryota</taxon>
        <taxon>Metazoa</taxon>
        <taxon>Spiralia</taxon>
        <taxon>Lophotrochozoa</taxon>
        <taxon>Platyhelminthes</taxon>
        <taxon>Cestoda</taxon>
        <taxon>Eucestoda</taxon>
        <taxon>Diphyllobothriidea</taxon>
        <taxon>Diphyllobothriidae</taxon>
        <taxon>Dibothriocephalus</taxon>
    </lineage>
</organism>
<dbReference type="GO" id="GO:0016231">
    <property type="term" value="F:beta-N-acetylglucosaminidase activity"/>
    <property type="evidence" value="ECO:0007669"/>
    <property type="project" value="TreeGrafter"/>
</dbReference>
<keyword evidence="2" id="KW-0326">Glycosidase</keyword>
<dbReference type="InterPro" id="IPR051822">
    <property type="entry name" value="Glycosyl_Hydrolase_84"/>
</dbReference>
<dbReference type="OrthoDB" id="6270287at2759"/>
<dbReference type="InterPro" id="IPR011496">
    <property type="entry name" value="O-GlcNAcase_cat"/>
</dbReference>
<proteinExistence type="predicted"/>
<evidence type="ECO:0000313" key="5">
    <source>
        <dbReference type="Proteomes" id="UP000281553"/>
    </source>
</evidence>
<evidence type="ECO:0000313" key="4">
    <source>
        <dbReference type="EMBL" id="VDK86182.1"/>
    </source>
</evidence>
<evidence type="ECO:0000256" key="2">
    <source>
        <dbReference type="ARBA" id="ARBA00023295"/>
    </source>
</evidence>
<dbReference type="Proteomes" id="UP000281553">
    <property type="component" value="Unassembled WGS sequence"/>
</dbReference>
<dbReference type="InterPro" id="IPR017853">
    <property type="entry name" value="GH"/>
</dbReference>
<protein>
    <recommendedName>
        <fullName evidence="3">GH84 domain-containing protein</fullName>
    </recommendedName>
</protein>
<feature type="domain" description="GH84" evidence="3">
    <location>
        <begin position="1"/>
        <end position="89"/>
    </location>
</feature>
<dbReference type="EMBL" id="UYRU01044337">
    <property type="protein sequence ID" value="VDK86182.1"/>
    <property type="molecule type" value="Genomic_DNA"/>
</dbReference>
<dbReference type="AlphaFoldDB" id="A0A3P6TDD6"/>
<keyword evidence="5" id="KW-1185">Reference proteome</keyword>
<dbReference type="PANTHER" id="PTHR13170">
    <property type="entry name" value="O-GLCNACASE"/>
    <property type="match status" value="1"/>
</dbReference>
<evidence type="ECO:0000256" key="1">
    <source>
        <dbReference type="ARBA" id="ARBA00022801"/>
    </source>
</evidence>
<dbReference type="PROSITE" id="PS52009">
    <property type="entry name" value="GH84"/>
    <property type="match status" value="1"/>
</dbReference>
<dbReference type="Gene3D" id="3.20.20.80">
    <property type="entry name" value="Glycosidases"/>
    <property type="match status" value="1"/>
</dbReference>
<accession>A0A3P6TDD6</accession>
<dbReference type="Pfam" id="PF07555">
    <property type="entry name" value="NAGidase"/>
    <property type="match status" value="1"/>
</dbReference>